<dbReference type="GO" id="GO:0005737">
    <property type="term" value="C:cytoplasm"/>
    <property type="evidence" value="ECO:0000318"/>
    <property type="project" value="GO_Central"/>
</dbReference>
<dbReference type="KEGG" id="rcu:8275917"/>
<accession>B9SEV3</accession>
<dbReference type="OrthoDB" id="974159at2759"/>
<proteinExistence type="predicted"/>
<dbReference type="FunCoup" id="B9SEV3">
    <property type="interactions" value="766"/>
</dbReference>
<dbReference type="STRING" id="3988.B9SEV3"/>
<name>B9SEV3_RICCO</name>
<keyword evidence="2" id="KW-1185">Reference proteome</keyword>
<gene>
    <name evidence="1" type="ORF">RCOM_0105950</name>
</gene>
<dbReference type="InParanoid" id="B9SEV3"/>
<evidence type="ECO:0000313" key="2">
    <source>
        <dbReference type="Proteomes" id="UP000008311"/>
    </source>
</evidence>
<evidence type="ECO:0000313" key="1">
    <source>
        <dbReference type="EMBL" id="EEF37849.1"/>
    </source>
</evidence>
<dbReference type="OMA" id="ARTFVKF"/>
<dbReference type="AlphaFoldDB" id="B9SEV3"/>
<dbReference type="eggNOG" id="ENOG502QTEE">
    <property type="taxonomic scope" value="Eukaryota"/>
</dbReference>
<dbReference type="GO" id="GO:0003729">
    <property type="term" value="F:mRNA binding"/>
    <property type="evidence" value="ECO:0000318"/>
    <property type="project" value="GO_Central"/>
</dbReference>
<protein>
    <submittedName>
        <fullName evidence="1">Uncharacterized protein</fullName>
    </submittedName>
</protein>
<dbReference type="Proteomes" id="UP000008311">
    <property type="component" value="Unassembled WGS sequence"/>
</dbReference>
<dbReference type="PANTHER" id="PTHR23111:SF24">
    <property type="entry name" value="OS01G0203300 PROTEIN"/>
    <property type="match status" value="1"/>
</dbReference>
<sequence length="299" mass="34500">MALFRARIPEPFFLRRSSAICTGNIIAPSSPPTDQNKKPLHLLFQEAVGFRAKPETDIETETQSNEVKKKLWELEREIRHLKEAEPKNNTKVAQPKKTKSLYGLFTGKEIAEKVETERKKLEGPLNLKELSPDMKMFVNHLYNEGYFTKANFFRNSHIDFSCFNDSYGRDFIKFAVEMFAKDHQEIAKWLSGSDLKKVALFGCPSLAKKNVFSAKRLRKYLEIQEDIVCNKCVLRHSCKFVNQSVWNSDYKTLNLVVLMRVITLYALELAHPDLPVPDEIKGSVRRLLKEILKLSQTTS</sequence>
<reference evidence="2" key="1">
    <citation type="journal article" date="2010" name="Nat. Biotechnol.">
        <title>Draft genome sequence of the oilseed species Ricinus communis.</title>
        <authorList>
            <person name="Chan A.P."/>
            <person name="Crabtree J."/>
            <person name="Zhao Q."/>
            <person name="Lorenzi H."/>
            <person name="Orvis J."/>
            <person name="Puiu D."/>
            <person name="Melake-Berhan A."/>
            <person name="Jones K.M."/>
            <person name="Redman J."/>
            <person name="Chen G."/>
            <person name="Cahoon E.B."/>
            <person name="Gedil M."/>
            <person name="Stanke M."/>
            <person name="Haas B.J."/>
            <person name="Wortman J.R."/>
            <person name="Fraser-Liggett C.M."/>
            <person name="Ravel J."/>
            <person name="Rabinowicz P.D."/>
        </authorList>
    </citation>
    <scope>NUCLEOTIDE SEQUENCE [LARGE SCALE GENOMIC DNA]</scope>
    <source>
        <strain evidence="2">cv. Hale</strain>
    </source>
</reference>
<dbReference type="EMBL" id="EQ973939">
    <property type="protein sequence ID" value="EEF37849.1"/>
    <property type="molecule type" value="Genomic_DNA"/>
</dbReference>
<organism evidence="1 2">
    <name type="scientific">Ricinus communis</name>
    <name type="common">Castor bean</name>
    <dbReference type="NCBI Taxonomy" id="3988"/>
    <lineage>
        <taxon>Eukaryota</taxon>
        <taxon>Viridiplantae</taxon>
        <taxon>Streptophyta</taxon>
        <taxon>Embryophyta</taxon>
        <taxon>Tracheophyta</taxon>
        <taxon>Spermatophyta</taxon>
        <taxon>Magnoliopsida</taxon>
        <taxon>eudicotyledons</taxon>
        <taxon>Gunneridae</taxon>
        <taxon>Pentapetalae</taxon>
        <taxon>rosids</taxon>
        <taxon>fabids</taxon>
        <taxon>Malpighiales</taxon>
        <taxon>Euphorbiaceae</taxon>
        <taxon>Acalyphoideae</taxon>
        <taxon>Acalypheae</taxon>
        <taxon>Ricinus</taxon>
    </lineage>
</organism>
<dbReference type="PANTHER" id="PTHR23111">
    <property type="entry name" value="ZINC FINGER PROTEIN"/>
    <property type="match status" value="1"/>
</dbReference>